<feature type="compositionally biased region" description="Polar residues" evidence="1">
    <location>
        <begin position="108"/>
        <end position="117"/>
    </location>
</feature>
<protein>
    <submittedName>
        <fullName evidence="3">Uncharacterized protein</fullName>
    </submittedName>
</protein>
<keyword evidence="4" id="KW-1185">Reference proteome</keyword>
<evidence type="ECO:0000313" key="4">
    <source>
        <dbReference type="Proteomes" id="UP001237642"/>
    </source>
</evidence>
<sequence>MVAFLFSVLMHTGYCRPTASPPHSAIQELRAVIRVLPPQDCKTKYSISAVADKGMKKPLYTSARLKKGEVLYLESHSCRCELCFSGEKIVKTVTAALANPTESERSSHYSNGTNAEKGSTECDNGRIDVFRWSRCKKPLPQQLMLSIGIPLPLENVEAGFGSMYSLEFGLCKEYEFFRALLATVLHWQDN</sequence>
<proteinExistence type="predicted"/>
<reference evidence="3" key="1">
    <citation type="submission" date="2023-02" db="EMBL/GenBank/DDBJ databases">
        <title>Genome of toxic invasive species Heracleum sosnowskyi carries increased number of genes despite the absence of recent whole-genome duplications.</title>
        <authorList>
            <person name="Schelkunov M."/>
            <person name="Shtratnikova V."/>
            <person name="Makarenko M."/>
            <person name="Klepikova A."/>
            <person name="Omelchenko D."/>
            <person name="Novikova G."/>
            <person name="Obukhova E."/>
            <person name="Bogdanov V."/>
            <person name="Penin A."/>
            <person name="Logacheva M."/>
        </authorList>
    </citation>
    <scope>NUCLEOTIDE SEQUENCE</scope>
    <source>
        <strain evidence="3">Hsosn_3</strain>
        <tissue evidence="3">Leaf</tissue>
    </source>
</reference>
<feature type="region of interest" description="Disordered" evidence="1">
    <location>
        <begin position="101"/>
        <end position="120"/>
    </location>
</feature>
<dbReference type="Proteomes" id="UP001237642">
    <property type="component" value="Unassembled WGS sequence"/>
</dbReference>
<reference evidence="3" key="2">
    <citation type="submission" date="2023-05" db="EMBL/GenBank/DDBJ databases">
        <authorList>
            <person name="Schelkunov M.I."/>
        </authorList>
    </citation>
    <scope>NUCLEOTIDE SEQUENCE</scope>
    <source>
        <strain evidence="3">Hsosn_3</strain>
        <tissue evidence="3">Leaf</tissue>
    </source>
</reference>
<comment type="caution">
    <text evidence="3">The sequence shown here is derived from an EMBL/GenBank/DDBJ whole genome shotgun (WGS) entry which is preliminary data.</text>
</comment>
<dbReference type="AlphaFoldDB" id="A0AAD8HJ27"/>
<evidence type="ECO:0000313" key="3">
    <source>
        <dbReference type="EMBL" id="KAK1367199.1"/>
    </source>
</evidence>
<dbReference type="EMBL" id="JAUIZM010000009">
    <property type="protein sequence ID" value="KAK1367199.1"/>
    <property type="molecule type" value="Genomic_DNA"/>
</dbReference>
<feature type="chain" id="PRO_5042279264" evidence="2">
    <location>
        <begin position="16"/>
        <end position="190"/>
    </location>
</feature>
<accession>A0AAD8HJ27</accession>
<gene>
    <name evidence="3" type="ORF">POM88_042760</name>
</gene>
<organism evidence="3 4">
    <name type="scientific">Heracleum sosnowskyi</name>
    <dbReference type="NCBI Taxonomy" id="360622"/>
    <lineage>
        <taxon>Eukaryota</taxon>
        <taxon>Viridiplantae</taxon>
        <taxon>Streptophyta</taxon>
        <taxon>Embryophyta</taxon>
        <taxon>Tracheophyta</taxon>
        <taxon>Spermatophyta</taxon>
        <taxon>Magnoliopsida</taxon>
        <taxon>eudicotyledons</taxon>
        <taxon>Gunneridae</taxon>
        <taxon>Pentapetalae</taxon>
        <taxon>asterids</taxon>
        <taxon>campanulids</taxon>
        <taxon>Apiales</taxon>
        <taxon>Apiaceae</taxon>
        <taxon>Apioideae</taxon>
        <taxon>apioid superclade</taxon>
        <taxon>Tordylieae</taxon>
        <taxon>Tordyliinae</taxon>
        <taxon>Heracleum</taxon>
    </lineage>
</organism>
<name>A0AAD8HJ27_9APIA</name>
<feature type="signal peptide" evidence="2">
    <location>
        <begin position="1"/>
        <end position="15"/>
    </location>
</feature>
<evidence type="ECO:0000256" key="1">
    <source>
        <dbReference type="SAM" id="MobiDB-lite"/>
    </source>
</evidence>
<evidence type="ECO:0000256" key="2">
    <source>
        <dbReference type="SAM" id="SignalP"/>
    </source>
</evidence>
<keyword evidence="2" id="KW-0732">Signal</keyword>